<feature type="transmembrane region" description="Helical" evidence="6">
    <location>
        <begin position="63"/>
        <end position="89"/>
    </location>
</feature>
<keyword evidence="2 6" id="KW-0812">Transmembrane</keyword>
<evidence type="ECO:0000256" key="2">
    <source>
        <dbReference type="ARBA" id="ARBA00022692"/>
    </source>
</evidence>
<evidence type="ECO:0000313" key="8">
    <source>
        <dbReference type="EMBL" id="KAK7276581.1"/>
    </source>
</evidence>
<keyword evidence="4 6" id="KW-0472">Membrane</keyword>
<comment type="subcellular location">
    <subcellularLocation>
        <location evidence="1">Membrane</location>
        <topology evidence="1">Single-pass membrane protein</topology>
    </subcellularLocation>
</comment>
<reference evidence="8 9" key="1">
    <citation type="submission" date="2024-01" db="EMBL/GenBank/DDBJ databases">
        <title>The genomes of 5 underutilized Papilionoideae crops provide insights into root nodulation and disease resistanc.</title>
        <authorList>
            <person name="Yuan L."/>
        </authorList>
    </citation>
    <scope>NUCLEOTIDE SEQUENCE [LARGE SCALE GENOMIC DNA]</scope>
    <source>
        <strain evidence="8">ZHUSHIDOU_FW_LH</strain>
        <tissue evidence="8">Leaf</tissue>
    </source>
</reference>
<keyword evidence="9" id="KW-1185">Reference proteome</keyword>
<evidence type="ECO:0000256" key="6">
    <source>
        <dbReference type="SAM" id="Phobius"/>
    </source>
</evidence>
<evidence type="ECO:0000313" key="9">
    <source>
        <dbReference type="Proteomes" id="UP001372338"/>
    </source>
</evidence>
<evidence type="ECO:0000259" key="7">
    <source>
        <dbReference type="Pfam" id="PF03168"/>
    </source>
</evidence>
<comment type="caution">
    <text evidence="8">The sequence shown here is derived from an EMBL/GenBank/DDBJ whole genome shotgun (WGS) entry which is preliminary data.</text>
</comment>
<feature type="domain" description="Late embryogenesis abundant protein LEA-2 subgroup" evidence="7">
    <location>
        <begin position="124"/>
        <end position="227"/>
    </location>
</feature>
<proteinExistence type="predicted"/>
<keyword evidence="3 6" id="KW-1133">Transmembrane helix</keyword>
<dbReference type="AlphaFoldDB" id="A0AAN9IKH9"/>
<dbReference type="EMBL" id="JAYWIO010000003">
    <property type="protein sequence ID" value="KAK7276581.1"/>
    <property type="molecule type" value="Genomic_DNA"/>
</dbReference>
<evidence type="ECO:0000256" key="5">
    <source>
        <dbReference type="SAM" id="MobiDB-lite"/>
    </source>
</evidence>
<evidence type="ECO:0000256" key="1">
    <source>
        <dbReference type="ARBA" id="ARBA00004167"/>
    </source>
</evidence>
<dbReference type="PANTHER" id="PTHR31234">
    <property type="entry name" value="LATE EMBRYOGENESIS ABUNDANT (LEA) HYDROXYPROLINE-RICH GLYCOPROTEIN FAMILY"/>
    <property type="match status" value="1"/>
</dbReference>
<feature type="region of interest" description="Disordered" evidence="5">
    <location>
        <begin position="1"/>
        <end position="24"/>
    </location>
</feature>
<sequence>MADRVHPRDSPPLPTEPKTSSPQAGTYVIHIPKDQVYRVPPPENATKYNLYTRRRNNRRGCRCCLCFIGILFLLVILLAIAAGVLFLVFRPQSPDYSIENIAIRGLNLTSPSSATSISPEFDVTVRANNPNSKIGIRYEKDSSAEIFFNDVRLCNGAVPAFYQPSNNVTVFETALRGEGIEMRSGDLTALVKAQNKREVPLGVKLRVPVKIKVGAVETWKITVKVNCDVTVDKLTALAKIVSRHCNYGVDILGK</sequence>
<organism evidence="8 9">
    <name type="scientific">Crotalaria pallida</name>
    <name type="common">Smooth rattlebox</name>
    <name type="synonym">Crotalaria striata</name>
    <dbReference type="NCBI Taxonomy" id="3830"/>
    <lineage>
        <taxon>Eukaryota</taxon>
        <taxon>Viridiplantae</taxon>
        <taxon>Streptophyta</taxon>
        <taxon>Embryophyta</taxon>
        <taxon>Tracheophyta</taxon>
        <taxon>Spermatophyta</taxon>
        <taxon>Magnoliopsida</taxon>
        <taxon>eudicotyledons</taxon>
        <taxon>Gunneridae</taxon>
        <taxon>Pentapetalae</taxon>
        <taxon>rosids</taxon>
        <taxon>fabids</taxon>
        <taxon>Fabales</taxon>
        <taxon>Fabaceae</taxon>
        <taxon>Papilionoideae</taxon>
        <taxon>50 kb inversion clade</taxon>
        <taxon>genistoids sensu lato</taxon>
        <taxon>core genistoids</taxon>
        <taxon>Crotalarieae</taxon>
        <taxon>Crotalaria</taxon>
    </lineage>
</organism>
<name>A0AAN9IKH9_CROPI</name>
<dbReference type="Gene3D" id="2.60.40.1820">
    <property type="match status" value="1"/>
</dbReference>
<dbReference type="PANTHER" id="PTHR31234:SF2">
    <property type="entry name" value="OS05G0199100 PROTEIN"/>
    <property type="match status" value="1"/>
</dbReference>
<dbReference type="InterPro" id="IPR044839">
    <property type="entry name" value="NDR1-like"/>
</dbReference>
<evidence type="ECO:0000256" key="3">
    <source>
        <dbReference type="ARBA" id="ARBA00022989"/>
    </source>
</evidence>
<dbReference type="GO" id="GO:0098542">
    <property type="term" value="P:defense response to other organism"/>
    <property type="evidence" value="ECO:0007669"/>
    <property type="project" value="InterPro"/>
</dbReference>
<gene>
    <name evidence="8" type="ORF">RIF29_17724</name>
</gene>
<dbReference type="GO" id="GO:0005886">
    <property type="term" value="C:plasma membrane"/>
    <property type="evidence" value="ECO:0007669"/>
    <property type="project" value="TreeGrafter"/>
</dbReference>
<dbReference type="Pfam" id="PF03168">
    <property type="entry name" value="LEA_2"/>
    <property type="match status" value="1"/>
</dbReference>
<evidence type="ECO:0000256" key="4">
    <source>
        <dbReference type="ARBA" id="ARBA00023136"/>
    </source>
</evidence>
<protein>
    <recommendedName>
        <fullName evidence="7">Late embryogenesis abundant protein LEA-2 subgroup domain-containing protein</fullName>
    </recommendedName>
</protein>
<dbReference type="InterPro" id="IPR004864">
    <property type="entry name" value="LEA_2"/>
</dbReference>
<accession>A0AAN9IKH9</accession>
<dbReference type="Proteomes" id="UP001372338">
    <property type="component" value="Unassembled WGS sequence"/>
</dbReference>